<feature type="transmembrane region" description="Helical" evidence="14">
    <location>
        <begin position="823"/>
        <end position="841"/>
    </location>
</feature>
<evidence type="ECO:0000256" key="6">
    <source>
        <dbReference type="ARBA" id="ARBA00022837"/>
    </source>
</evidence>
<evidence type="ECO:0000256" key="2">
    <source>
        <dbReference type="ARBA" id="ARBA00022448"/>
    </source>
</evidence>
<keyword evidence="4" id="KW-0107">Calcium channel</keyword>
<dbReference type="FunFam" id="1.20.120.350:FF:000082">
    <property type="entry name" value="Uncharacterized protein"/>
    <property type="match status" value="1"/>
</dbReference>
<feature type="domain" description="Ion transport" evidence="15">
    <location>
        <begin position="209"/>
        <end position="466"/>
    </location>
</feature>
<feature type="domain" description="Ion transport" evidence="15">
    <location>
        <begin position="849"/>
        <end position="1073"/>
    </location>
</feature>
<feature type="transmembrane region" description="Helical" evidence="14">
    <location>
        <begin position="971"/>
        <end position="988"/>
    </location>
</feature>
<feature type="transmembrane region" description="Helical" evidence="14">
    <location>
        <begin position="1213"/>
        <end position="1232"/>
    </location>
</feature>
<comment type="caution">
    <text evidence="16">The sequence shown here is derived from an EMBL/GenBank/DDBJ whole genome shotgun (WGS) entry which is preliminary data.</text>
</comment>
<feature type="transmembrane region" description="Helical" evidence="14">
    <location>
        <begin position="330"/>
        <end position="353"/>
    </location>
</feature>
<feature type="transmembrane region" description="Helical" evidence="14">
    <location>
        <begin position="1514"/>
        <end position="1537"/>
    </location>
</feature>
<feature type="transmembrane region" description="Helical" evidence="14">
    <location>
        <begin position="1045"/>
        <end position="1067"/>
    </location>
</feature>
<feature type="domain" description="Ion transport" evidence="15">
    <location>
        <begin position="1185"/>
        <end position="1434"/>
    </location>
</feature>
<evidence type="ECO:0000256" key="12">
    <source>
        <dbReference type="ARBA" id="ARBA00023303"/>
    </source>
</evidence>
<sequence length="1991" mass="235068">MDRRHEKKKSDSSNTLRIKKRESEEIEVHNQNSDRFNSNHSQFKHSLNISDKSSFLGLQNPLLSQDSISDRANCSKRYSQDDFQNQIDYEQPIPLIHQIENEIRQRCRADLIKQTKCYGDISEHTILNLKTTIEIDVDNDILRKYNKLCIRDYKRDPYYIKLVDLHGYQRIKHELQNYNDPYALLNLRKIIVYISFVIPIITKTIVNSTAFQLLMTILILFNITLYTIVKTEHREDTGEMEQIITILFFTEIGLRIISQGLFFSKHAYFVNFSSIFDFSIVMLSAINQYRPDIIIIDLSPLRIITLLQYLGDIFDGLRVMLTALRQSIRYILEALAIVGLFSLFFALAGLFLFHGLFNYRCVPINQEIGDDWIQCNIDQCPEGMECKYVEQTIKLPTSFNNIIYSYGQILRTITMDDWSWVMFFTIRIFNPWVWIYYLLIIFVCGFFSFNLVIAVLKTHYAEAAEQFFHQQEKQEINKQLLEEKSNQGKDVQDFAMLRYIGFHKTFTKYYKLLNHSKKVTQFKLEDFQSKNSTQPRLLSAKQRLNNNTSNNCIDKLFEYLTDLTLKNILLTKFKYLSKQQKQINLKNYTDDEDYLKFLEDLTKFEFAQLSKQVNPKQLQKYTSLEDVLPSFANIQNSKENIDEKGIDYGKYQCSFEYQVPQQNQYQQQIMKSNNITHSFKCPIKKSYRAKKKQGYKDAESQRSHIVRATCIRNEKKTYKGFSKQMIRSKQKNPFTIKKGNNIYLFIQGCYWRQDKITIKLKQKIEREKITSIPYDIEYKNMRFQEIKKKRIVDFNWSGNDVIENQYANLNIKNILMTLNKIDYIVWVKGLSGILQILRKYINRIVSSKFTEIALDLIIFINFTFLSLYGIVDAQIISQVEDITTILLSIETFFRYCSISFKELSNNDESILQTLIVMLNFIEFTMSDYMTITEQNLRLIRGTKCLLFYRCLKYNSMAVTIGHIASKTFKSYIYLTFLMFVVIFLYALVGMEVYAGEFDQNDVLGQLHSYDNVLKSFMTVFNIMTNDDWYGVFVLGTGINETFGIVYSYSMVIVLNYLTYGLVLAILLDGFSKYLDRQIFSEIEETDKFQMGSSNNNETNIIAFPQIQNQIIKKRKNKQKTALIQHLINSIRQINQKILDESPEIYDGIQCEQSLFFFNKSNSLRKIFMIIARSRFYILINDSALSASIIIFIIQTYNDYEENKETYHQEIQFYINIILAVEYIINVIAKGLFIDSGSHFNSIWQIVDVFYIIAFFIQYEKDYYVKPIFQILLYFGYFRPFNLLSRIKFLNVLSSALYQSLVDILNVLLTLFSVWIIFGVYGIILYEGQFGFCEDKMQFRVTYEECIQQNRTWINFKHNFDNITMAIPTLFTVSTFDGWGEMLQIAQNSDNRNVGPVPFNSYIHTYVFFITFCFIGSMFFLSLFTGVLFSNLKANQSKIEQGELNQNQKEFIEISEIITKDIPIFSTPPDNVIRRFASIIMNNSIMQSFFFLILLLDVVNNILFHSGMNMQYLEIINYIHHIFSILIIIWGMLQYLALGLFRFFDNYWRQFLFILNIFAIIDLVMDLKYNWIGIYYYSNPLTQYFRLYRLCFALRSLRLILIFQGLINIQRLMRVMVYALPFLGKIFFILIDTMVVFALFGCQLYGQIDQGQVMDEQINFHNIAQAMLTLFKCASGDDWRTIMTDTMHHNPNCSSDSLYCGSTYSQIYFFLFMLLSNYVFLNLFVLGLIEQFESFFQVQNSIIQTYVENEDRIKTIWCKYSPETQGKAMHYKFLCRFLLDLGSPLGRGKEENLWDAAKQASAFKLKCDHHGYIQYNQLIYELFRTCFQDDVFKTGSKKAIKQIKQYNKEMQMKLMNYRRNLFIKRANICLVDLRTNFNILHDYLNVLIVFKAWESHSKCLIKQINKRSLEYTENTESDEQNPEELQQSGRSFLNEQSILRESVQISDIDRIQPVVTDENQSQHLLTFQSQEIVSMPQLPHYDNQEQIYHPKQ</sequence>
<proteinExistence type="predicted"/>
<keyword evidence="9" id="KW-0406">Ion transport</keyword>
<keyword evidence="6" id="KW-0106">Calcium</keyword>
<feature type="compositionally biased region" description="Basic and acidic residues" evidence="13">
    <location>
        <begin position="1"/>
        <end position="11"/>
    </location>
</feature>
<feature type="transmembrane region" description="Helical" evidence="14">
    <location>
        <begin position="212"/>
        <end position="231"/>
    </location>
</feature>
<feature type="transmembrane region" description="Helical" evidence="14">
    <location>
        <begin position="1483"/>
        <end position="1502"/>
    </location>
</feature>
<feature type="transmembrane region" description="Helical" evidence="14">
    <location>
        <begin position="1175"/>
        <end position="1193"/>
    </location>
</feature>
<evidence type="ECO:0000256" key="13">
    <source>
        <dbReference type="SAM" id="MobiDB-lite"/>
    </source>
</evidence>
<dbReference type="FunFam" id="1.10.287.70:FF:000162">
    <property type="entry name" value="Voltage-gated Ca2+ channel, alpha subunit"/>
    <property type="match status" value="1"/>
</dbReference>
<dbReference type="FunFam" id="1.10.287.70:FF:000166">
    <property type="entry name" value="Voltage-gated Ca2+ channel, alpha subunit"/>
    <property type="match status" value="1"/>
</dbReference>
<dbReference type="Proteomes" id="UP000692954">
    <property type="component" value="Unassembled WGS sequence"/>
</dbReference>
<evidence type="ECO:0000313" key="16">
    <source>
        <dbReference type="EMBL" id="CAD8126312.1"/>
    </source>
</evidence>
<evidence type="ECO:0000256" key="10">
    <source>
        <dbReference type="ARBA" id="ARBA00023136"/>
    </source>
</evidence>
<feature type="transmembrane region" description="Helical" evidence="14">
    <location>
        <begin position="434"/>
        <end position="456"/>
    </location>
</feature>
<reference evidence="16" key="1">
    <citation type="submission" date="2021-01" db="EMBL/GenBank/DDBJ databases">
        <authorList>
            <consortium name="Genoscope - CEA"/>
            <person name="William W."/>
        </authorList>
    </citation>
    <scope>NUCLEOTIDE SEQUENCE</scope>
</reference>
<accession>A0A8S1RG62</accession>
<dbReference type="EMBL" id="CAJJDN010000166">
    <property type="protein sequence ID" value="CAD8126312.1"/>
    <property type="molecule type" value="Genomic_DNA"/>
</dbReference>
<dbReference type="PANTHER" id="PTHR45628">
    <property type="entry name" value="VOLTAGE-DEPENDENT CALCIUM CHANNEL TYPE A SUBUNIT ALPHA-1"/>
    <property type="match status" value="1"/>
</dbReference>
<evidence type="ECO:0000256" key="11">
    <source>
        <dbReference type="ARBA" id="ARBA00023180"/>
    </source>
</evidence>
<feature type="transmembrane region" description="Helical" evidence="14">
    <location>
        <begin position="1549"/>
        <end position="1566"/>
    </location>
</feature>
<dbReference type="FunFam" id="1.20.120.350:FF:000087">
    <property type="entry name" value="Uncharacterized protein"/>
    <property type="match status" value="1"/>
</dbReference>
<feature type="transmembrane region" description="Helical" evidence="14">
    <location>
        <begin position="1262"/>
        <end position="1283"/>
    </location>
</feature>
<keyword evidence="7" id="KW-0851">Voltage-gated channel</keyword>
<dbReference type="GO" id="GO:0098703">
    <property type="term" value="P:calcium ion import across plasma membrane"/>
    <property type="evidence" value="ECO:0007669"/>
    <property type="project" value="TreeGrafter"/>
</dbReference>
<dbReference type="OrthoDB" id="416585at2759"/>
<organism evidence="16 17">
    <name type="scientific">Paramecium sonneborni</name>
    <dbReference type="NCBI Taxonomy" id="65129"/>
    <lineage>
        <taxon>Eukaryota</taxon>
        <taxon>Sar</taxon>
        <taxon>Alveolata</taxon>
        <taxon>Ciliophora</taxon>
        <taxon>Intramacronucleata</taxon>
        <taxon>Oligohymenophorea</taxon>
        <taxon>Peniculida</taxon>
        <taxon>Parameciidae</taxon>
        <taxon>Paramecium</taxon>
    </lineage>
</organism>
<feature type="transmembrane region" description="Helical" evidence="14">
    <location>
        <begin position="1706"/>
        <end position="1728"/>
    </location>
</feature>
<keyword evidence="3" id="KW-0109">Calcium transport</keyword>
<feature type="compositionally biased region" description="Polar residues" evidence="13">
    <location>
        <begin position="29"/>
        <end position="40"/>
    </location>
</feature>
<feature type="transmembrane region" description="Helical" evidence="14">
    <location>
        <begin position="853"/>
        <end position="871"/>
    </location>
</feature>
<name>A0A8S1RG62_9CILI</name>
<keyword evidence="2" id="KW-0813">Transport</keyword>
<keyword evidence="5 14" id="KW-0812">Transmembrane</keyword>
<dbReference type="PANTHER" id="PTHR45628:SF7">
    <property type="entry name" value="VOLTAGE-DEPENDENT CALCIUM CHANNEL TYPE A SUBUNIT ALPHA-1"/>
    <property type="match status" value="1"/>
</dbReference>
<dbReference type="FunFam" id="1.20.120.350:FF:000093">
    <property type="entry name" value="Uncharacterized protein"/>
    <property type="match status" value="1"/>
</dbReference>
<evidence type="ECO:0000256" key="1">
    <source>
        <dbReference type="ARBA" id="ARBA00004141"/>
    </source>
</evidence>
<feature type="transmembrane region" description="Helical" evidence="14">
    <location>
        <begin position="190"/>
        <end position="206"/>
    </location>
</feature>
<dbReference type="GO" id="GO:0005891">
    <property type="term" value="C:voltage-gated calcium channel complex"/>
    <property type="evidence" value="ECO:0007669"/>
    <property type="project" value="TreeGrafter"/>
</dbReference>
<evidence type="ECO:0000256" key="8">
    <source>
        <dbReference type="ARBA" id="ARBA00022989"/>
    </source>
</evidence>
<evidence type="ECO:0000256" key="7">
    <source>
        <dbReference type="ARBA" id="ARBA00022882"/>
    </source>
</evidence>
<keyword evidence="10 14" id="KW-0472">Membrane</keyword>
<evidence type="ECO:0000259" key="15">
    <source>
        <dbReference type="Pfam" id="PF00520"/>
    </source>
</evidence>
<gene>
    <name evidence="16" type="ORF">PSON_ATCC_30995.1.T1660089</name>
</gene>
<dbReference type="InterPro" id="IPR005821">
    <property type="entry name" value="Ion_trans_dom"/>
</dbReference>
<comment type="subcellular location">
    <subcellularLocation>
        <location evidence="1">Membrane</location>
        <topology evidence="1">Multi-pass membrane protein</topology>
    </subcellularLocation>
</comment>
<keyword evidence="17" id="KW-1185">Reference proteome</keyword>
<evidence type="ECO:0000256" key="14">
    <source>
        <dbReference type="SAM" id="Phobius"/>
    </source>
</evidence>
<evidence type="ECO:0000256" key="3">
    <source>
        <dbReference type="ARBA" id="ARBA00022568"/>
    </source>
</evidence>
<feature type="transmembrane region" description="Helical" evidence="14">
    <location>
        <begin position="1618"/>
        <end position="1639"/>
    </location>
</feature>
<keyword evidence="8 14" id="KW-1133">Transmembrane helix</keyword>
<evidence type="ECO:0000256" key="9">
    <source>
        <dbReference type="ARBA" id="ARBA00023065"/>
    </source>
</evidence>
<protein>
    <recommendedName>
        <fullName evidence="15">Ion transport domain-containing protein</fullName>
    </recommendedName>
</protein>
<evidence type="ECO:0000256" key="4">
    <source>
        <dbReference type="ARBA" id="ARBA00022673"/>
    </source>
</evidence>
<dbReference type="Pfam" id="PF00520">
    <property type="entry name" value="Ion_trans"/>
    <property type="match status" value="4"/>
</dbReference>
<keyword evidence="12" id="KW-0407">Ion channel</keyword>
<dbReference type="FunFam" id="1.10.287.70:FF:000117">
    <property type="entry name" value="Voltage-gated Ca2+ channel, alpha subunit"/>
    <property type="match status" value="1"/>
</dbReference>
<feature type="transmembrane region" description="Helical" evidence="14">
    <location>
        <begin position="1239"/>
        <end position="1256"/>
    </location>
</feature>
<evidence type="ECO:0000313" key="17">
    <source>
        <dbReference type="Proteomes" id="UP000692954"/>
    </source>
</evidence>
<feature type="transmembrane region" description="Helical" evidence="14">
    <location>
        <begin position="1405"/>
        <end position="1428"/>
    </location>
</feature>
<feature type="transmembrane region" description="Helical" evidence="14">
    <location>
        <begin position="1303"/>
        <end position="1325"/>
    </location>
</feature>
<evidence type="ECO:0000256" key="5">
    <source>
        <dbReference type="ARBA" id="ARBA00022692"/>
    </source>
</evidence>
<dbReference type="InterPro" id="IPR050599">
    <property type="entry name" value="VDCC_alpha-1_subunit"/>
</dbReference>
<dbReference type="GO" id="GO:0008331">
    <property type="term" value="F:high voltage-gated calcium channel activity"/>
    <property type="evidence" value="ECO:0007669"/>
    <property type="project" value="TreeGrafter"/>
</dbReference>
<feature type="domain" description="Ion transport" evidence="15">
    <location>
        <begin position="1483"/>
        <end position="1733"/>
    </location>
</feature>
<feature type="region of interest" description="Disordered" evidence="13">
    <location>
        <begin position="1"/>
        <end position="40"/>
    </location>
</feature>
<keyword evidence="11" id="KW-0325">Glycoprotein</keyword>